<sequence length="193" mass="20802">MSGNDFTVDRRTVIKGGLLAAGVGIVPGVTSATDSSDQKFVPGYESDKAPSGQVNVTEVSPAAPEPVTVPAGNFIEHRITLIGGTRKAAEWWQGDTNVTFTIEGENTGNLEDSEYASIEQWDEIELAGGTVVKDVWVVNIAYVTNPQSPGTYELKSELEITTESPSRGDVLTRIEPMTMRPQSTYIVEPRGKN</sequence>
<dbReference type="RefSeq" id="WP_342810663.1">
    <property type="nucleotide sequence ID" value="NZ_JAOPJZ010000039.1"/>
</dbReference>
<evidence type="ECO:0000313" key="2">
    <source>
        <dbReference type="Proteomes" id="UP001321047"/>
    </source>
</evidence>
<comment type="caution">
    <text evidence="1">The sequence shown here is derived from an EMBL/GenBank/DDBJ whole genome shotgun (WGS) entry which is preliminary data.</text>
</comment>
<dbReference type="Proteomes" id="UP001321047">
    <property type="component" value="Unassembled WGS sequence"/>
</dbReference>
<dbReference type="EMBL" id="JAOPJZ010000039">
    <property type="protein sequence ID" value="MCU4754361.1"/>
    <property type="molecule type" value="Genomic_DNA"/>
</dbReference>
<accession>A0AAP3E854</accession>
<reference evidence="1 2" key="1">
    <citation type="submission" date="2022-09" db="EMBL/GenBank/DDBJ databases">
        <title>Enrichment on poylsaccharides allowed isolation of novel metabolic and taxonomic groups of Haloarchaea.</title>
        <authorList>
            <person name="Sorokin D.Y."/>
            <person name="Elcheninov A.G."/>
            <person name="Khizhniak T.V."/>
            <person name="Kolganova T.V."/>
            <person name="Kublanov I.V."/>
        </authorList>
    </citation>
    <scope>NUCLEOTIDE SEQUENCE [LARGE SCALE GENOMIC DNA]</scope>
    <source>
        <strain evidence="1 2">AArc-curdl1</strain>
    </source>
</reference>
<organism evidence="1 2">
    <name type="scientific">Natronosalvus hydrolyticus</name>
    <dbReference type="NCBI Taxonomy" id="2979988"/>
    <lineage>
        <taxon>Archaea</taxon>
        <taxon>Methanobacteriati</taxon>
        <taxon>Methanobacteriota</taxon>
        <taxon>Stenosarchaea group</taxon>
        <taxon>Halobacteria</taxon>
        <taxon>Halobacteriales</taxon>
        <taxon>Natrialbaceae</taxon>
        <taxon>Natronosalvus</taxon>
    </lineage>
</organism>
<dbReference type="AlphaFoldDB" id="A0AAP3E854"/>
<name>A0AAP3E854_9EURY</name>
<keyword evidence="2" id="KW-1185">Reference proteome</keyword>
<protein>
    <submittedName>
        <fullName evidence="1">Uncharacterized protein</fullName>
    </submittedName>
</protein>
<evidence type="ECO:0000313" key="1">
    <source>
        <dbReference type="EMBL" id="MCU4754361.1"/>
    </source>
</evidence>
<proteinExistence type="predicted"/>
<gene>
    <name evidence="1" type="ORF">OB919_20695</name>
</gene>